<proteinExistence type="inferred from homology"/>
<evidence type="ECO:0000256" key="1">
    <source>
        <dbReference type="ARBA" id="ARBA00001913"/>
    </source>
</evidence>
<evidence type="ECO:0000256" key="3">
    <source>
        <dbReference type="ARBA" id="ARBA00022729"/>
    </source>
</evidence>
<evidence type="ECO:0000256" key="5">
    <source>
        <dbReference type="ARBA" id="ARBA00023180"/>
    </source>
</evidence>
<protein>
    <submittedName>
        <fullName evidence="8">DgyrCDS12866</fullName>
    </submittedName>
</protein>
<reference evidence="8 9" key="1">
    <citation type="submission" date="2020-08" db="EMBL/GenBank/DDBJ databases">
        <authorList>
            <person name="Hejnol A."/>
        </authorList>
    </citation>
    <scope>NUCLEOTIDE SEQUENCE [LARGE SCALE GENOMIC DNA]</scope>
</reference>
<feature type="signal peptide" evidence="6">
    <location>
        <begin position="1"/>
        <end position="20"/>
    </location>
</feature>
<dbReference type="InterPro" id="IPR024607">
    <property type="entry name" value="Sulfatase_CS"/>
</dbReference>
<dbReference type="InterPro" id="IPR000917">
    <property type="entry name" value="Sulfatase_N"/>
</dbReference>
<keyword evidence="5" id="KW-0325">Glycoprotein</keyword>
<dbReference type="CDD" id="cd16147">
    <property type="entry name" value="G6S"/>
    <property type="match status" value="1"/>
</dbReference>
<evidence type="ECO:0000313" key="8">
    <source>
        <dbReference type="EMBL" id="CAD5124595.1"/>
    </source>
</evidence>
<comment type="cofactor">
    <cofactor evidence="1">
        <name>Ca(2+)</name>
        <dbReference type="ChEBI" id="CHEBI:29108"/>
    </cofactor>
</comment>
<feature type="chain" id="PRO_5029836716" evidence="6">
    <location>
        <begin position="21"/>
        <end position="738"/>
    </location>
</feature>
<dbReference type="Pfam" id="PF00884">
    <property type="entry name" value="Sulfatase"/>
    <property type="match status" value="1"/>
</dbReference>
<dbReference type="AlphaFoldDB" id="A0A7I8W8Z6"/>
<dbReference type="PROSITE" id="PS00523">
    <property type="entry name" value="SULFATASE_1"/>
    <property type="match status" value="1"/>
</dbReference>
<dbReference type="GO" id="GO:0005539">
    <property type="term" value="F:glycosaminoglycan binding"/>
    <property type="evidence" value="ECO:0007669"/>
    <property type="project" value="TreeGrafter"/>
</dbReference>
<accession>A0A7I8W8Z6</accession>
<dbReference type="EMBL" id="CAJFCJ010000022">
    <property type="protein sequence ID" value="CAD5124595.1"/>
    <property type="molecule type" value="Genomic_DNA"/>
</dbReference>
<comment type="caution">
    <text evidence="8">The sequence shown here is derived from an EMBL/GenBank/DDBJ whole genome shotgun (WGS) entry which is preliminary data.</text>
</comment>
<name>A0A7I8W8Z6_9ANNE</name>
<dbReference type="PANTHER" id="PTHR43108:SF16">
    <property type="entry name" value="EXTRACELLULAR SULFATASE SULF-1 HOMOLOG"/>
    <property type="match status" value="1"/>
</dbReference>
<dbReference type="SUPFAM" id="SSF53649">
    <property type="entry name" value="Alkaline phosphatase-like"/>
    <property type="match status" value="1"/>
</dbReference>
<evidence type="ECO:0000256" key="4">
    <source>
        <dbReference type="ARBA" id="ARBA00022801"/>
    </source>
</evidence>
<dbReference type="OrthoDB" id="96314at2759"/>
<dbReference type="GO" id="GO:0008449">
    <property type="term" value="F:N-acetylglucosamine-6-sulfatase activity"/>
    <property type="evidence" value="ECO:0007669"/>
    <property type="project" value="TreeGrafter"/>
</dbReference>
<dbReference type="PANTHER" id="PTHR43108">
    <property type="entry name" value="N-ACETYLGLUCOSAMINE-6-SULFATASE FAMILY MEMBER"/>
    <property type="match status" value="1"/>
</dbReference>
<organism evidence="8 9">
    <name type="scientific">Dimorphilus gyrociliatus</name>
    <dbReference type="NCBI Taxonomy" id="2664684"/>
    <lineage>
        <taxon>Eukaryota</taxon>
        <taxon>Metazoa</taxon>
        <taxon>Spiralia</taxon>
        <taxon>Lophotrochozoa</taxon>
        <taxon>Annelida</taxon>
        <taxon>Polychaeta</taxon>
        <taxon>Polychaeta incertae sedis</taxon>
        <taxon>Dinophilidae</taxon>
        <taxon>Dimorphilus</taxon>
    </lineage>
</organism>
<evidence type="ECO:0000259" key="7">
    <source>
        <dbReference type="Pfam" id="PF00884"/>
    </source>
</evidence>
<keyword evidence="9" id="KW-1185">Reference proteome</keyword>
<dbReference type="InterPro" id="IPR017850">
    <property type="entry name" value="Alkaline_phosphatase_core_sf"/>
</dbReference>
<keyword evidence="4" id="KW-0378">Hydrolase</keyword>
<dbReference type="Proteomes" id="UP000549394">
    <property type="component" value="Unassembled WGS sequence"/>
</dbReference>
<sequence>MMFGIIAYVVIFLLLQQVLANRPNIVLIVTDDQDAELGSMKTMHRTRQIMKEGSEFSHAYVSTPMCCPSRSSFLTGMYVHNHNVYTNNDNCTGTEWRQIHEKKTFATYLQDVANYRTSYIGKYLNKYLGNYTPPGWDNWMGLYKNSKFYNYKVRRNGSLVHYGSEESDYFTDVIKRETISFIKDSVRNSNKQPFLAVAAVPAPHGPEDAAERHRHMFANNTDHHTAAWNYAPNPDKQWILQYVGKMKPIQKSFTNTLQRKRLQTLQSVDELVKEIYDTLVQLNILDETYIIYTSDHGYHLGQFGLLKGKAMPYEFDIRVPFYIRGPGVPTNSIFEDIIVNEDIAPTLLDIGGVETPSGMDGRSILHLFAKAKAKANYIKKDGRNAVKRKNGWRHTILIERGKLTDKNRGLRDKLEAKKNLYLSKKERKKVVCKRLEYNGPCTTNRGFRCVKDQFGELTVERCPNFSEISNCLLRKCKKHKLINKRLLRIIRTNVRDFKRIVNETNSQAFKENQEKFQKKLMAMAKTCNCNRKRRKTRSIRPKRRIECDEKGMKCFEHDREHWKTEPLWKIRTRRSSRIRQHRKRKRKLPRRQHPSCTVTGVECHYMDNKHWTTAPFWNLDPICFCSNANNNTYWCLRTVNDTHNFLFCEFITGFYSYYDFQKDPHQLVNAIRNLTPSRLQQLIESLESLKACRGVECWRRERRRKKISMKRVLNGRRLTNYHRLDSILPSRRRSSRLT</sequence>
<evidence type="ECO:0000256" key="6">
    <source>
        <dbReference type="SAM" id="SignalP"/>
    </source>
</evidence>
<gene>
    <name evidence="8" type="ORF">DGYR_LOCUS12115</name>
</gene>
<feature type="domain" description="Sulfatase N-terminal" evidence="7">
    <location>
        <begin position="23"/>
        <end position="352"/>
    </location>
</feature>
<evidence type="ECO:0000256" key="2">
    <source>
        <dbReference type="ARBA" id="ARBA00008779"/>
    </source>
</evidence>
<dbReference type="Gene3D" id="3.40.720.10">
    <property type="entry name" value="Alkaline Phosphatase, subunit A"/>
    <property type="match status" value="1"/>
</dbReference>
<keyword evidence="3 6" id="KW-0732">Signal</keyword>
<evidence type="ECO:0000313" key="9">
    <source>
        <dbReference type="Proteomes" id="UP000549394"/>
    </source>
</evidence>
<comment type="similarity">
    <text evidence="2">Belongs to the sulfatase family.</text>
</comment>